<dbReference type="EMBL" id="SMAD01000006">
    <property type="protein sequence ID" value="TCS86876.1"/>
    <property type="molecule type" value="Genomic_DNA"/>
</dbReference>
<keyword evidence="21" id="KW-1185">Reference proteome</keyword>
<dbReference type="SUPFAM" id="SSF50249">
    <property type="entry name" value="Nucleic acid-binding proteins"/>
    <property type="match status" value="1"/>
</dbReference>
<evidence type="ECO:0000256" key="5">
    <source>
        <dbReference type="ARBA" id="ARBA00022555"/>
    </source>
</evidence>
<dbReference type="SUPFAM" id="SSF55681">
    <property type="entry name" value="Class II aaRS and biotin synthetases"/>
    <property type="match status" value="1"/>
</dbReference>
<keyword evidence="6 15" id="KW-0436">Ligase</keyword>
<evidence type="ECO:0000259" key="17">
    <source>
        <dbReference type="PROSITE" id="PS50886"/>
    </source>
</evidence>
<dbReference type="InterPro" id="IPR036690">
    <property type="entry name" value="Fdx_antiC-bd_sf"/>
</dbReference>
<dbReference type="RefSeq" id="WP_132129432.1">
    <property type="nucleotide sequence ID" value="NZ_CP042432.1"/>
</dbReference>
<dbReference type="Gene3D" id="3.50.40.10">
    <property type="entry name" value="Phenylalanyl-trna Synthetase, Chain B, domain 3"/>
    <property type="match status" value="1"/>
</dbReference>
<comment type="subunit">
    <text evidence="3 15">Tetramer of two alpha and two beta subunits.</text>
</comment>
<evidence type="ECO:0000256" key="10">
    <source>
        <dbReference type="ARBA" id="ARBA00022842"/>
    </source>
</evidence>
<feature type="binding site" evidence="15">
    <location>
        <position position="463"/>
    </location>
    <ligand>
        <name>Mg(2+)</name>
        <dbReference type="ChEBI" id="CHEBI:18420"/>
        <note>shared with alpha subunit</note>
    </ligand>
</feature>
<dbReference type="Pfam" id="PF03147">
    <property type="entry name" value="FDX-ACB"/>
    <property type="match status" value="1"/>
</dbReference>
<dbReference type="PROSITE" id="PS50886">
    <property type="entry name" value="TRBD"/>
    <property type="match status" value="1"/>
</dbReference>
<evidence type="ECO:0000256" key="11">
    <source>
        <dbReference type="ARBA" id="ARBA00022884"/>
    </source>
</evidence>
<protein>
    <recommendedName>
        <fullName evidence="15">Phenylalanine--tRNA ligase beta subunit</fullName>
        <ecNumber evidence="15">6.1.1.20</ecNumber>
    </recommendedName>
    <alternativeName>
        <fullName evidence="15">Phenylalanyl-tRNA synthetase beta subunit</fullName>
        <shortName evidence="15">PheRS</shortName>
    </alternativeName>
</protein>
<organism evidence="20 21">
    <name type="scientific">Anseongella ginsenosidimutans</name>
    <dbReference type="NCBI Taxonomy" id="496056"/>
    <lineage>
        <taxon>Bacteria</taxon>
        <taxon>Pseudomonadati</taxon>
        <taxon>Bacteroidota</taxon>
        <taxon>Sphingobacteriia</taxon>
        <taxon>Sphingobacteriales</taxon>
        <taxon>Sphingobacteriaceae</taxon>
        <taxon>Anseongella</taxon>
    </lineage>
</organism>
<evidence type="ECO:0000256" key="8">
    <source>
        <dbReference type="ARBA" id="ARBA00022741"/>
    </source>
</evidence>
<dbReference type="Gene3D" id="3.30.70.380">
    <property type="entry name" value="Ferrodoxin-fold anticodon-binding domain"/>
    <property type="match status" value="1"/>
</dbReference>
<dbReference type="InterPro" id="IPR005121">
    <property type="entry name" value="Fdx_antiC-bd"/>
</dbReference>
<dbReference type="Gene3D" id="3.30.56.10">
    <property type="match status" value="2"/>
</dbReference>
<evidence type="ECO:0000313" key="20">
    <source>
        <dbReference type="EMBL" id="TCS86876.1"/>
    </source>
</evidence>
<comment type="caution">
    <text evidence="20">The sequence shown here is derived from an EMBL/GenBank/DDBJ whole genome shotgun (WGS) entry which is preliminary data.</text>
</comment>
<evidence type="ECO:0000256" key="13">
    <source>
        <dbReference type="ARBA" id="ARBA00023146"/>
    </source>
</evidence>
<dbReference type="EC" id="6.1.1.20" evidence="15"/>
<accession>A0A4R3KQ55</accession>
<dbReference type="OrthoDB" id="9805455at2"/>
<dbReference type="AlphaFoldDB" id="A0A4R3KQ55"/>
<dbReference type="SMART" id="SM00873">
    <property type="entry name" value="B3_4"/>
    <property type="match status" value="1"/>
</dbReference>
<keyword evidence="12 15" id="KW-0648">Protein biosynthesis</keyword>
<dbReference type="FunFam" id="2.40.50.140:FF:000045">
    <property type="entry name" value="Phenylalanine--tRNA ligase beta subunit"/>
    <property type="match status" value="1"/>
</dbReference>
<dbReference type="InterPro" id="IPR045060">
    <property type="entry name" value="Phe-tRNA-ligase_IIc_bsu"/>
</dbReference>
<dbReference type="InterPro" id="IPR009061">
    <property type="entry name" value="DNA-bd_dom_put_sf"/>
</dbReference>
<dbReference type="PROSITE" id="PS51447">
    <property type="entry name" value="FDX_ACB"/>
    <property type="match status" value="1"/>
</dbReference>
<dbReference type="InterPro" id="IPR004532">
    <property type="entry name" value="Phe-tRNA-ligase_IIc_bsu_bact"/>
</dbReference>
<feature type="domain" description="FDX-ACB" evidence="18">
    <location>
        <begin position="710"/>
        <end position="807"/>
    </location>
</feature>
<dbReference type="InterPro" id="IPR002547">
    <property type="entry name" value="tRNA-bd_dom"/>
</dbReference>
<dbReference type="InterPro" id="IPR005147">
    <property type="entry name" value="tRNA_synthase_B5-dom"/>
</dbReference>
<keyword evidence="10 15" id="KW-0460">Magnesium</keyword>
<keyword evidence="5 16" id="KW-0820">tRNA-binding</keyword>
<dbReference type="Pfam" id="PF03484">
    <property type="entry name" value="B5"/>
    <property type="match status" value="1"/>
</dbReference>
<proteinExistence type="inferred from homology"/>
<dbReference type="GO" id="GO:0000049">
    <property type="term" value="F:tRNA binding"/>
    <property type="evidence" value="ECO:0007669"/>
    <property type="project" value="UniProtKB-UniRule"/>
</dbReference>
<feature type="binding site" evidence="15">
    <location>
        <position position="473"/>
    </location>
    <ligand>
        <name>Mg(2+)</name>
        <dbReference type="ChEBI" id="CHEBI:18420"/>
        <note>shared with alpha subunit</note>
    </ligand>
</feature>
<dbReference type="SUPFAM" id="SSF54991">
    <property type="entry name" value="Anticodon-binding domain of PheRS"/>
    <property type="match status" value="1"/>
</dbReference>
<gene>
    <name evidence="15" type="primary">pheT</name>
    <name evidence="20" type="ORF">EDD80_106187</name>
</gene>
<dbReference type="InterPro" id="IPR045864">
    <property type="entry name" value="aa-tRNA-synth_II/BPL/LPL"/>
</dbReference>
<dbReference type="NCBIfam" id="TIGR00472">
    <property type="entry name" value="pheT_bact"/>
    <property type="match status" value="1"/>
</dbReference>
<dbReference type="Gene3D" id="2.40.50.140">
    <property type="entry name" value="Nucleic acid-binding proteins"/>
    <property type="match status" value="1"/>
</dbReference>
<feature type="domain" description="B5" evidence="19">
    <location>
        <begin position="409"/>
        <end position="485"/>
    </location>
</feature>
<dbReference type="Pfam" id="PF03483">
    <property type="entry name" value="B3_4"/>
    <property type="match status" value="1"/>
</dbReference>
<dbReference type="SMART" id="SM00896">
    <property type="entry name" value="FDX-ACB"/>
    <property type="match status" value="1"/>
</dbReference>
<dbReference type="InterPro" id="IPR041616">
    <property type="entry name" value="PheRS_beta_core"/>
</dbReference>
<keyword evidence="9 15" id="KW-0067">ATP-binding</keyword>
<dbReference type="SMART" id="SM00874">
    <property type="entry name" value="B5"/>
    <property type="match status" value="1"/>
</dbReference>
<sequence length="808" mass="89560">MKISYNWLNEYIQTGKSPAELSALLTGTGLEVESLEKVQSIPGGLEGLVVGEVISKSPHPNADRLNLTLVDVGAEAPLRIVCGAANVAEGQKVVVAVEGTTVYPLSGQPFEIRKAKIRGEASSGMICAEDEIGLGRSHDGIMVLPADAVPGTPLKEYFKLRDDWVMEIGLTPNRADAASHIGTARDVAAVLKKKITYPSLEDFREGTGLQPVKVRVADEEACIRYSGLVIQNITLGESPRWLQDRLKAIGVKCINNVVDITNYVLHETGQPLHAFDLEAIRGGAVVVKTLPEGSTFLTLDGVERKLSAEDLMICDADGGMCIAGVFGGADSGIREDTTGIFLESACFNPVSVRRTAKRHGLKTDASFRFERGTDPNATLFALKRAAMLICEIAGGEIPSELIDLYPREVKKAEVHFSFENARRLIGKEIPRQEILAILEHLEIAILKEDANTLTLAIPTAKVDVTREIDVIEEILRIYGYDNVEMPAKVNASLSYSQKPDEASLRHSIADLLSGKGFFEIMCNSLGSSSHTRLIPALEEEEAVKILNPLSSELDQMRQTLLFSGLQSVAYNLNRKNTDLKFYEFGKVYRKMGAGYEEKRKLSLYVTGRKFPETWNSDKSKADIFYLKGFVEAVLQKLGIQPGEFKPLENDFLEEAFEYSSGGERLLRSGSVPAGINAAFEIEAPVFYAEFEWDQLLRLRREHKVTYREVPRFPAVRRDLSLLITNEASFGYLEQIARKTENRILKEVSIFDKYISGEGQKGQLPPGTKSYALSFVLRDDEQTLTEKQIDQVMQRLIRAFEKEGVEIRK</sequence>
<dbReference type="Proteomes" id="UP000295807">
    <property type="component" value="Unassembled WGS sequence"/>
</dbReference>
<keyword evidence="7 15" id="KW-0479">Metal-binding</keyword>
<dbReference type="GO" id="GO:0005524">
    <property type="term" value="F:ATP binding"/>
    <property type="evidence" value="ECO:0007669"/>
    <property type="project" value="UniProtKB-UniRule"/>
</dbReference>
<keyword evidence="4 15" id="KW-0963">Cytoplasm</keyword>
<evidence type="ECO:0000256" key="14">
    <source>
        <dbReference type="ARBA" id="ARBA00049255"/>
    </source>
</evidence>
<dbReference type="GO" id="GO:0004826">
    <property type="term" value="F:phenylalanine-tRNA ligase activity"/>
    <property type="evidence" value="ECO:0007669"/>
    <property type="project" value="UniProtKB-UniRule"/>
</dbReference>
<keyword evidence="13 15" id="KW-0030">Aminoacyl-tRNA synthetase</keyword>
<dbReference type="Pfam" id="PF01588">
    <property type="entry name" value="tRNA_bind"/>
    <property type="match status" value="1"/>
</dbReference>
<dbReference type="InterPro" id="IPR012340">
    <property type="entry name" value="NA-bd_OB-fold"/>
</dbReference>
<dbReference type="SUPFAM" id="SSF46955">
    <property type="entry name" value="Putative DNA-binding domain"/>
    <property type="match status" value="1"/>
</dbReference>
<comment type="subcellular location">
    <subcellularLocation>
        <location evidence="1 15">Cytoplasm</location>
    </subcellularLocation>
</comment>
<dbReference type="GO" id="GO:0006432">
    <property type="term" value="P:phenylalanyl-tRNA aminoacylation"/>
    <property type="evidence" value="ECO:0007669"/>
    <property type="project" value="UniProtKB-UniRule"/>
</dbReference>
<name>A0A4R3KQ55_9SPHI</name>
<evidence type="ECO:0000313" key="21">
    <source>
        <dbReference type="Proteomes" id="UP000295807"/>
    </source>
</evidence>
<keyword evidence="8 15" id="KW-0547">Nucleotide-binding</keyword>
<dbReference type="PANTHER" id="PTHR10947:SF0">
    <property type="entry name" value="PHENYLALANINE--TRNA LIGASE BETA SUBUNIT"/>
    <property type="match status" value="1"/>
</dbReference>
<dbReference type="FunFam" id="3.50.40.10:FF:000001">
    <property type="entry name" value="Phenylalanine--tRNA ligase beta subunit"/>
    <property type="match status" value="1"/>
</dbReference>
<evidence type="ECO:0000256" key="9">
    <source>
        <dbReference type="ARBA" id="ARBA00022840"/>
    </source>
</evidence>
<comment type="cofactor">
    <cofactor evidence="15">
        <name>Mg(2+)</name>
        <dbReference type="ChEBI" id="CHEBI:18420"/>
    </cofactor>
    <text evidence="15">Binds 2 magnesium ions per tetramer.</text>
</comment>
<evidence type="ECO:0000256" key="1">
    <source>
        <dbReference type="ARBA" id="ARBA00004496"/>
    </source>
</evidence>
<evidence type="ECO:0000256" key="7">
    <source>
        <dbReference type="ARBA" id="ARBA00022723"/>
    </source>
</evidence>
<dbReference type="CDD" id="cd02796">
    <property type="entry name" value="tRNA_bind_bactPheRS"/>
    <property type="match status" value="1"/>
</dbReference>
<dbReference type="Gene3D" id="3.30.930.10">
    <property type="entry name" value="Bira Bifunctional Protein, Domain 2"/>
    <property type="match status" value="1"/>
</dbReference>
<evidence type="ECO:0000256" key="12">
    <source>
        <dbReference type="ARBA" id="ARBA00022917"/>
    </source>
</evidence>
<feature type="binding site" evidence="15">
    <location>
        <position position="472"/>
    </location>
    <ligand>
        <name>Mg(2+)</name>
        <dbReference type="ChEBI" id="CHEBI:18420"/>
        <note>shared with alpha subunit</note>
    </ligand>
</feature>
<evidence type="ECO:0000256" key="3">
    <source>
        <dbReference type="ARBA" id="ARBA00011209"/>
    </source>
</evidence>
<evidence type="ECO:0000256" key="16">
    <source>
        <dbReference type="PROSITE-ProRule" id="PRU00209"/>
    </source>
</evidence>
<dbReference type="SUPFAM" id="SSF56037">
    <property type="entry name" value="PheT/TilS domain"/>
    <property type="match status" value="1"/>
</dbReference>
<dbReference type="PANTHER" id="PTHR10947">
    <property type="entry name" value="PHENYLALANYL-TRNA SYNTHETASE BETA CHAIN AND LEUCINE-RICH REPEAT-CONTAINING PROTEIN 47"/>
    <property type="match status" value="1"/>
</dbReference>
<dbReference type="CDD" id="cd00769">
    <property type="entry name" value="PheRS_beta_core"/>
    <property type="match status" value="1"/>
</dbReference>
<comment type="similarity">
    <text evidence="2 15">Belongs to the phenylalanyl-tRNA synthetase beta subunit family. Type 1 subfamily.</text>
</comment>
<feature type="domain" description="TRNA-binding" evidence="17">
    <location>
        <begin position="42"/>
        <end position="155"/>
    </location>
</feature>
<dbReference type="PROSITE" id="PS51483">
    <property type="entry name" value="B5"/>
    <property type="match status" value="1"/>
</dbReference>
<dbReference type="InterPro" id="IPR005146">
    <property type="entry name" value="B3/B4_tRNA-bd"/>
</dbReference>
<evidence type="ECO:0000259" key="19">
    <source>
        <dbReference type="PROSITE" id="PS51483"/>
    </source>
</evidence>
<feature type="binding site" evidence="15">
    <location>
        <position position="469"/>
    </location>
    <ligand>
        <name>Mg(2+)</name>
        <dbReference type="ChEBI" id="CHEBI:18420"/>
        <note>shared with alpha subunit</note>
    </ligand>
</feature>
<dbReference type="GO" id="GO:0000287">
    <property type="term" value="F:magnesium ion binding"/>
    <property type="evidence" value="ECO:0007669"/>
    <property type="project" value="UniProtKB-UniRule"/>
</dbReference>
<evidence type="ECO:0000256" key="15">
    <source>
        <dbReference type="HAMAP-Rule" id="MF_00283"/>
    </source>
</evidence>
<comment type="catalytic activity">
    <reaction evidence="14 15">
        <text>tRNA(Phe) + L-phenylalanine + ATP = L-phenylalanyl-tRNA(Phe) + AMP + diphosphate + H(+)</text>
        <dbReference type="Rhea" id="RHEA:19413"/>
        <dbReference type="Rhea" id="RHEA-COMP:9668"/>
        <dbReference type="Rhea" id="RHEA-COMP:9699"/>
        <dbReference type="ChEBI" id="CHEBI:15378"/>
        <dbReference type="ChEBI" id="CHEBI:30616"/>
        <dbReference type="ChEBI" id="CHEBI:33019"/>
        <dbReference type="ChEBI" id="CHEBI:58095"/>
        <dbReference type="ChEBI" id="CHEBI:78442"/>
        <dbReference type="ChEBI" id="CHEBI:78531"/>
        <dbReference type="ChEBI" id="CHEBI:456215"/>
        <dbReference type="EC" id="6.1.1.20"/>
    </reaction>
</comment>
<evidence type="ECO:0000259" key="18">
    <source>
        <dbReference type="PROSITE" id="PS51447"/>
    </source>
</evidence>
<evidence type="ECO:0000256" key="4">
    <source>
        <dbReference type="ARBA" id="ARBA00022490"/>
    </source>
</evidence>
<dbReference type="InterPro" id="IPR033714">
    <property type="entry name" value="tRNA_bind_bactPheRS"/>
</dbReference>
<dbReference type="HAMAP" id="MF_00283">
    <property type="entry name" value="Phe_tRNA_synth_beta1"/>
    <property type="match status" value="1"/>
</dbReference>
<dbReference type="Pfam" id="PF17759">
    <property type="entry name" value="tRNA_synthFbeta"/>
    <property type="match status" value="1"/>
</dbReference>
<evidence type="ECO:0000256" key="6">
    <source>
        <dbReference type="ARBA" id="ARBA00022598"/>
    </source>
</evidence>
<dbReference type="InterPro" id="IPR020825">
    <property type="entry name" value="Phe-tRNA_synthase-like_B3/B4"/>
</dbReference>
<evidence type="ECO:0000256" key="2">
    <source>
        <dbReference type="ARBA" id="ARBA00008653"/>
    </source>
</evidence>
<keyword evidence="11 16" id="KW-0694">RNA-binding</keyword>
<dbReference type="GO" id="GO:0009328">
    <property type="term" value="C:phenylalanine-tRNA ligase complex"/>
    <property type="evidence" value="ECO:0007669"/>
    <property type="project" value="TreeGrafter"/>
</dbReference>
<reference evidence="20 21" key="1">
    <citation type="submission" date="2019-03" db="EMBL/GenBank/DDBJ databases">
        <title>Genomic Encyclopedia of Type Strains, Phase IV (KMG-IV): sequencing the most valuable type-strain genomes for metagenomic binning, comparative biology and taxonomic classification.</title>
        <authorList>
            <person name="Goeker M."/>
        </authorList>
    </citation>
    <scope>NUCLEOTIDE SEQUENCE [LARGE SCALE GENOMIC DNA]</scope>
    <source>
        <strain evidence="20 21">DSM 21100</strain>
    </source>
</reference>